<dbReference type="Pfam" id="PF13649">
    <property type="entry name" value="Methyltransf_25"/>
    <property type="match status" value="1"/>
</dbReference>
<accession>A0A1H9RHQ8</accession>
<evidence type="ECO:0000313" key="4">
    <source>
        <dbReference type="Proteomes" id="UP000199352"/>
    </source>
</evidence>
<dbReference type="SUPFAM" id="SSF53335">
    <property type="entry name" value="S-adenosyl-L-methionine-dependent methyltransferases"/>
    <property type="match status" value="1"/>
</dbReference>
<reference evidence="4" key="1">
    <citation type="submission" date="2016-10" db="EMBL/GenBank/DDBJ databases">
        <authorList>
            <person name="Varghese N."/>
            <person name="Submissions S."/>
        </authorList>
    </citation>
    <scope>NUCLEOTIDE SEQUENCE [LARGE SCALE GENOMIC DNA]</scope>
    <source>
        <strain evidence="4">CGMCC 4.3525</strain>
    </source>
</reference>
<dbReference type="Gene3D" id="3.40.50.150">
    <property type="entry name" value="Vaccinia Virus protein VP39"/>
    <property type="match status" value="1"/>
</dbReference>
<feature type="compositionally biased region" description="Polar residues" evidence="1">
    <location>
        <begin position="1"/>
        <end position="10"/>
    </location>
</feature>
<dbReference type="CDD" id="cd02440">
    <property type="entry name" value="AdoMet_MTases"/>
    <property type="match status" value="1"/>
</dbReference>
<feature type="region of interest" description="Disordered" evidence="1">
    <location>
        <begin position="1"/>
        <end position="20"/>
    </location>
</feature>
<dbReference type="STRING" id="402600.SAMN05216188_114159"/>
<dbReference type="InterPro" id="IPR041698">
    <property type="entry name" value="Methyltransf_25"/>
</dbReference>
<keyword evidence="4" id="KW-1185">Reference proteome</keyword>
<name>A0A1H9RHQ8_9PSEU</name>
<evidence type="ECO:0000256" key="1">
    <source>
        <dbReference type="SAM" id="MobiDB-lite"/>
    </source>
</evidence>
<dbReference type="AlphaFoldDB" id="A0A1H9RHQ8"/>
<dbReference type="GO" id="GO:0032259">
    <property type="term" value="P:methylation"/>
    <property type="evidence" value="ECO:0007669"/>
    <property type="project" value="UniProtKB-KW"/>
</dbReference>
<dbReference type="GO" id="GO:0008168">
    <property type="term" value="F:methyltransferase activity"/>
    <property type="evidence" value="ECO:0007669"/>
    <property type="project" value="UniProtKB-KW"/>
</dbReference>
<dbReference type="RefSeq" id="WP_089955637.1">
    <property type="nucleotide sequence ID" value="NZ_FOFR01000014.1"/>
</dbReference>
<dbReference type="OrthoDB" id="7062303at2"/>
<feature type="domain" description="Methyltransferase" evidence="2">
    <location>
        <begin position="46"/>
        <end position="130"/>
    </location>
</feature>
<evidence type="ECO:0000259" key="2">
    <source>
        <dbReference type="Pfam" id="PF13649"/>
    </source>
</evidence>
<gene>
    <name evidence="3" type="ORF">SAMN05216188_114159</name>
</gene>
<keyword evidence="3" id="KW-0808">Transferase</keyword>
<keyword evidence="3" id="KW-0489">Methyltransferase</keyword>
<dbReference type="Proteomes" id="UP000199352">
    <property type="component" value="Unassembled WGS sequence"/>
</dbReference>
<sequence>MRLCTGSATDGSPIAPDGSPVGLYRMLPPGREPEIITAVSPPGACVLELGCGAGRITHALVAAGHPVVAVDQSADMLEHVRDARTVLSDIESLDLGERFPVVTLGSCLVNMPELGEAFLDTCRRHVDDDGIVLVQRTSPQWARSLRAGTRLRVGPFDVLITEARVEDGLLTATQECTDGTTTWTHSWTDIVFEDGEFEELVTGRGFSSPRWTAEEWALLRPSPR</sequence>
<dbReference type="InterPro" id="IPR029063">
    <property type="entry name" value="SAM-dependent_MTases_sf"/>
</dbReference>
<evidence type="ECO:0000313" key="3">
    <source>
        <dbReference type="EMBL" id="SER72286.1"/>
    </source>
</evidence>
<protein>
    <submittedName>
        <fullName evidence="3">Methyltransferase domain-containing protein</fullName>
    </submittedName>
</protein>
<organism evidence="3 4">
    <name type="scientific">Lentzea xinjiangensis</name>
    <dbReference type="NCBI Taxonomy" id="402600"/>
    <lineage>
        <taxon>Bacteria</taxon>
        <taxon>Bacillati</taxon>
        <taxon>Actinomycetota</taxon>
        <taxon>Actinomycetes</taxon>
        <taxon>Pseudonocardiales</taxon>
        <taxon>Pseudonocardiaceae</taxon>
        <taxon>Lentzea</taxon>
    </lineage>
</organism>
<dbReference type="EMBL" id="FOFR01000014">
    <property type="protein sequence ID" value="SER72286.1"/>
    <property type="molecule type" value="Genomic_DNA"/>
</dbReference>
<proteinExistence type="predicted"/>